<dbReference type="Gene3D" id="3.40.50.11460">
    <property type="match status" value="1"/>
</dbReference>
<dbReference type="PROSITE" id="PS52004">
    <property type="entry name" value="KS3_2"/>
    <property type="match status" value="1"/>
</dbReference>
<evidence type="ECO:0000259" key="8">
    <source>
        <dbReference type="PROSITE" id="PS50075"/>
    </source>
</evidence>
<dbReference type="SMART" id="SM00825">
    <property type="entry name" value="PKS_KS"/>
    <property type="match status" value="1"/>
</dbReference>
<protein>
    <recommendedName>
        <fullName evidence="13">Acyl transferase domain-containing protein</fullName>
    </recommendedName>
</protein>
<dbReference type="FunFam" id="1.10.1200.10:FF:000007">
    <property type="entry name" value="Probable polyketide synthase pks17"/>
    <property type="match status" value="1"/>
</dbReference>
<dbReference type="InterPro" id="IPR049552">
    <property type="entry name" value="PKS_DH_N"/>
</dbReference>
<dbReference type="Pfam" id="PF00109">
    <property type="entry name" value="ketoacyl-synt"/>
    <property type="match status" value="1"/>
</dbReference>
<dbReference type="InterPro" id="IPR009081">
    <property type="entry name" value="PP-bd_ACP"/>
</dbReference>
<dbReference type="Proteomes" id="UP000185696">
    <property type="component" value="Unassembled WGS sequence"/>
</dbReference>
<dbReference type="InterPro" id="IPR049900">
    <property type="entry name" value="PKS_mFAS_DH"/>
</dbReference>
<dbReference type="GO" id="GO:0033068">
    <property type="term" value="P:macrolide biosynthetic process"/>
    <property type="evidence" value="ECO:0007669"/>
    <property type="project" value="UniProtKB-ARBA"/>
</dbReference>
<dbReference type="FunFam" id="3.40.47.10:FF:000019">
    <property type="entry name" value="Polyketide synthase type I"/>
    <property type="match status" value="1"/>
</dbReference>
<dbReference type="InterPro" id="IPR050091">
    <property type="entry name" value="PKS_NRPS_Biosynth_Enz"/>
</dbReference>
<dbReference type="InterPro" id="IPR015083">
    <property type="entry name" value="NorB/c/GfsB-D-like_docking"/>
</dbReference>
<dbReference type="InterPro" id="IPR002364">
    <property type="entry name" value="Quin_OxRdtase/zeta-crystal_CS"/>
</dbReference>
<dbReference type="InterPro" id="IPR020841">
    <property type="entry name" value="PKS_Beta-ketoAc_synthase_dom"/>
</dbReference>
<dbReference type="PROSITE" id="PS52019">
    <property type="entry name" value="PKS_MFAS_DH"/>
    <property type="match status" value="1"/>
</dbReference>
<feature type="domain" description="Carrier" evidence="8">
    <location>
        <begin position="1687"/>
        <end position="1762"/>
    </location>
</feature>
<sequence length="1853" mass="192651">MADEAELVEALKWVTADLHQTRQRLAQAENVRHEPVAIIGMACRFPGDVRSPADLWGLLTRGEHGIGPLPADRGWDPTLDARGGFIADAASFDAEFFDVAPGEALSMDPQQRQLLEVSWEAVERAGIDPESLRGSGTGVFVGTNGQDYRHVLLAARQSGTEELAEDDGSGVAASVISGRLSYTFGLEGPSVTVDTACSSSLVTLHLAAKALRDGECALALAGGATVLTTSTSFVHSGVPADGQCKAFAEEADGIGWSEGVGMLVLERLSDARRNGHPVLAVVRGSSVNSDGASNGLTAPNGPSQQRLIRQALASAGLSTADVDVVDAHGTGTQLGDPIEAQALLATYGQNRATPLLVGSVKSNLGHTQAAAGVAGIIKMVLALRHGVVPATLHVANPSSLVDWTGGIALAASRRPWPGLDRPRRAAVSAFGIGGTNAHVILEQAPSPDDIDTDTDTEPVRAEVLPFVVSGATAEALTEQIARLRGADRGPASARDVAHTLAHRTALAHRVVFDGDTVLARGTATHRELGVLLPGAGTQRPGMGRELYARFPAFASVFDEVSAELDPLLSTGLREAMWGTDPAPLETETVARPAVFAVEVALFRLAESVGLRPEYVAGHSVAAAHVAGALSLREAAMLVVAQGRLVDLHLTDAADPLLAGFRSLLDKLTFSTPRVPLGITEGDLVSAEYWLTWRPVTEVPGATAVLTLGPQGPDGEERAFVAALAGLHVLGSTVDWTAVLAGIGGRHTDLPTYAFQSRRWWPAFGAPDGRALLDATFVLASTDVTVLSGTLSLATHPWIADHRVGGQVLLPGSALLEMAGRAAAEVGLATVEDLVLQVPVALAEGVEYGVQVIVSPPDPDGRRAVDIHARAGHDGWVHHATGVLAPAPVAPPALSVAQWPPPGATPVDVSEFYHSVGEIEAGINYGPAFRGLRAAWVLDGAVYVDVELPEAAGATEMFGVHPALLDAVLHADVFVAELGEAHLPFEWRGVTVHAPGARALRARLAPLGQNSFEVAAVAHDGEPVLTVSSLALRARTLSAPLPRTAADDLYRVDWLPAEVAPAQAGWAVVGTDVPDFATLAAGPVPELVAYTLDGGADLDAIARVTERAAGLVGTWLGDPRFASSCLVVRTEGAVDPVTDPAAAAAWGVVRAAQRDHPGRFLLLDGVLDETAMATVPALLAAGETEVAVRDGVATLARLAPVTTLATPAVGPWRLDTRQRGSLDDLALVPHPEADAPLAPHQVRVAVRAAGMNFRDVLNALGRYPGEAGPLGSEAAGVVIETGRDVTDLAVGDRVMGMLPGGFGPVGVTDARLLTRTPADWDDRTAASVPLVFLTAHHALGDLARLQPGERVLVHAGAGGVGMAAIQLARHAGAEVFATASESKWETLRELGLSDDHIASSRDLGFSAKFGQVDVVLNSLTGSFIDSSLDLLDRGGRFLEMGKTDLRDPASLPDISYQAFDLGQVDPARIRQMLEELVALFASGAIATLPVRAWDVRAARDAFRHMSNAKHVGKLVLTVPRPAHGAVLVTGDPHGRLTGHLDDRAVRTDATSRDELATLIDEVAPDAIVHAGPSTTVAWHLHELTTGRDLSAFVLLSPDPGVFGSADGAVLDAIAGLRRAAGLAATVLAGPSDPARLDVALGSVEPVLVPRPGEHADLPVLRDLAADVGGSAEELAERFLALDDAGRGKLVSEVVRGAAAAVLGRGGPRSIDPRREFRMLGFDSLTSGELRNRLTAATGLPLPATLVFDYPTPAVLTEYVTAELLAAIGEAGQAAPDAGGVVLGDLARVESVLAAGELDEVTKAGVSGRLRALLALVSDSGDQTGDADMAEKLNTASASDLLAFIDNELGRRPGQ</sequence>
<dbReference type="Pfam" id="PF00698">
    <property type="entry name" value="Acyl_transf_1"/>
    <property type="match status" value="1"/>
</dbReference>
<keyword evidence="4" id="KW-0808">Transferase</keyword>
<dbReference type="CDD" id="cd00833">
    <property type="entry name" value="PKS"/>
    <property type="match status" value="1"/>
</dbReference>
<dbReference type="InterPro" id="IPR014043">
    <property type="entry name" value="Acyl_transferase_dom"/>
</dbReference>
<dbReference type="InterPro" id="IPR016039">
    <property type="entry name" value="Thiolase-like"/>
</dbReference>
<name>A0A7Z0WF82_9PSEU</name>
<keyword evidence="5" id="KW-0677">Repeat</keyword>
<evidence type="ECO:0000256" key="7">
    <source>
        <dbReference type="PROSITE-ProRule" id="PRU01363"/>
    </source>
</evidence>
<evidence type="ECO:0000256" key="1">
    <source>
        <dbReference type="ARBA" id="ARBA00001957"/>
    </source>
</evidence>
<dbReference type="Pfam" id="PF08990">
    <property type="entry name" value="Docking"/>
    <property type="match status" value="1"/>
</dbReference>
<dbReference type="InterPro" id="IPR016035">
    <property type="entry name" value="Acyl_Trfase/lysoPLipase"/>
</dbReference>
<dbReference type="GO" id="GO:0031177">
    <property type="term" value="F:phosphopantetheine binding"/>
    <property type="evidence" value="ECO:0007669"/>
    <property type="project" value="InterPro"/>
</dbReference>
<dbReference type="SMART" id="SM00829">
    <property type="entry name" value="PKS_ER"/>
    <property type="match status" value="1"/>
</dbReference>
<evidence type="ECO:0000259" key="9">
    <source>
        <dbReference type="PROSITE" id="PS52004"/>
    </source>
</evidence>
<accession>A0A7Z0WF82</accession>
<dbReference type="InterPro" id="IPR014030">
    <property type="entry name" value="Ketoacyl_synth_N"/>
</dbReference>
<dbReference type="GO" id="GO:0008270">
    <property type="term" value="F:zinc ion binding"/>
    <property type="evidence" value="ECO:0007669"/>
    <property type="project" value="InterPro"/>
</dbReference>
<dbReference type="InterPro" id="IPR020806">
    <property type="entry name" value="PKS_PP-bd"/>
</dbReference>
<dbReference type="InterPro" id="IPR013154">
    <property type="entry name" value="ADH-like_N"/>
</dbReference>
<evidence type="ECO:0000256" key="6">
    <source>
        <dbReference type="ARBA" id="ARBA00023268"/>
    </source>
</evidence>
<evidence type="ECO:0000256" key="2">
    <source>
        <dbReference type="ARBA" id="ARBA00022450"/>
    </source>
</evidence>
<dbReference type="InterPro" id="IPR057326">
    <property type="entry name" value="KR_dom"/>
</dbReference>
<dbReference type="InterPro" id="IPR001227">
    <property type="entry name" value="Ac_transferase_dom_sf"/>
</dbReference>
<evidence type="ECO:0000256" key="5">
    <source>
        <dbReference type="ARBA" id="ARBA00022737"/>
    </source>
</evidence>
<dbReference type="InterPro" id="IPR014031">
    <property type="entry name" value="Ketoacyl_synth_C"/>
</dbReference>
<comment type="cofactor">
    <cofactor evidence="1">
        <name>pantetheine 4'-phosphate</name>
        <dbReference type="ChEBI" id="CHEBI:47942"/>
    </cofactor>
</comment>
<gene>
    <name evidence="11" type="ORF">BLA60_36340</name>
</gene>
<dbReference type="InterPro" id="IPR049551">
    <property type="entry name" value="PKS_DH_C"/>
</dbReference>
<dbReference type="InterPro" id="IPR018201">
    <property type="entry name" value="Ketoacyl_synth_AS"/>
</dbReference>
<dbReference type="Pfam" id="PF02801">
    <property type="entry name" value="Ketoacyl-synt_C"/>
    <property type="match status" value="1"/>
</dbReference>
<dbReference type="GO" id="GO:0004315">
    <property type="term" value="F:3-oxoacyl-[acyl-carrier-protein] synthase activity"/>
    <property type="evidence" value="ECO:0007669"/>
    <property type="project" value="InterPro"/>
</dbReference>
<dbReference type="Pfam" id="PF14765">
    <property type="entry name" value="PS-DH"/>
    <property type="match status" value="1"/>
</dbReference>
<dbReference type="Gene3D" id="3.40.47.10">
    <property type="match status" value="1"/>
</dbReference>
<feature type="domain" description="Ketosynthase family 3 (KS3)" evidence="9">
    <location>
        <begin position="33"/>
        <end position="443"/>
    </location>
</feature>
<dbReference type="SUPFAM" id="SSF51735">
    <property type="entry name" value="NAD(P)-binding Rossmann-fold domains"/>
    <property type="match status" value="2"/>
</dbReference>
<dbReference type="Gene3D" id="3.90.180.10">
    <property type="entry name" value="Medium-chain alcohol dehydrogenases, catalytic domain"/>
    <property type="match status" value="1"/>
</dbReference>
<dbReference type="SMART" id="SM00826">
    <property type="entry name" value="PKS_DH"/>
    <property type="match status" value="1"/>
</dbReference>
<dbReference type="CDD" id="cd05195">
    <property type="entry name" value="enoyl_red"/>
    <property type="match status" value="1"/>
</dbReference>
<dbReference type="EMBL" id="MSIF01000029">
    <property type="protein sequence ID" value="OLF05413.1"/>
    <property type="molecule type" value="Genomic_DNA"/>
</dbReference>
<dbReference type="GO" id="GO:0016491">
    <property type="term" value="F:oxidoreductase activity"/>
    <property type="evidence" value="ECO:0007669"/>
    <property type="project" value="InterPro"/>
</dbReference>
<feature type="region of interest" description="C-terminal hotdog fold" evidence="7">
    <location>
        <begin position="903"/>
        <end position="1040"/>
    </location>
</feature>
<dbReference type="InterPro" id="IPR020843">
    <property type="entry name" value="ER"/>
</dbReference>
<dbReference type="SMART" id="SM01294">
    <property type="entry name" value="PKS_PP_betabranch"/>
    <property type="match status" value="1"/>
</dbReference>
<dbReference type="PANTHER" id="PTHR43775">
    <property type="entry name" value="FATTY ACID SYNTHASE"/>
    <property type="match status" value="1"/>
</dbReference>
<dbReference type="Gene3D" id="3.40.366.10">
    <property type="entry name" value="Malonyl-Coenzyme A Acyl Carrier Protein, domain 2"/>
    <property type="match status" value="1"/>
</dbReference>
<dbReference type="PROSITE" id="PS50075">
    <property type="entry name" value="CARRIER"/>
    <property type="match status" value="1"/>
</dbReference>
<dbReference type="SUPFAM" id="SSF50129">
    <property type="entry name" value="GroES-like"/>
    <property type="match status" value="1"/>
</dbReference>
<dbReference type="PANTHER" id="PTHR43775:SF51">
    <property type="entry name" value="INACTIVE PHENOLPHTHIOCEROL SYNTHESIS POLYKETIDE SYNTHASE TYPE I PKS1-RELATED"/>
    <property type="match status" value="1"/>
</dbReference>
<dbReference type="InterPro" id="IPR055123">
    <property type="entry name" value="SpnB-like_Rossmann"/>
</dbReference>
<dbReference type="Pfam" id="PF16197">
    <property type="entry name" value="KAsynt_C_assoc"/>
    <property type="match status" value="1"/>
</dbReference>
<evidence type="ECO:0000313" key="12">
    <source>
        <dbReference type="Proteomes" id="UP000185696"/>
    </source>
</evidence>
<comment type="caution">
    <text evidence="11">The sequence shown here is derived from an EMBL/GenBank/DDBJ whole genome shotgun (WGS) entry which is preliminary data.</text>
</comment>
<dbReference type="Pfam" id="PF08240">
    <property type="entry name" value="ADH_N"/>
    <property type="match status" value="1"/>
</dbReference>
<dbReference type="SMART" id="SM00823">
    <property type="entry name" value="PKS_PP"/>
    <property type="match status" value="1"/>
</dbReference>
<dbReference type="GO" id="GO:0004312">
    <property type="term" value="F:fatty acid synthase activity"/>
    <property type="evidence" value="ECO:0007669"/>
    <property type="project" value="TreeGrafter"/>
</dbReference>
<dbReference type="InterPro" id="IPR042104">
    <property type="entry name" value="PKS_dehydratase_sf"/>
</dbReference>
<dbReference type="SUPFAM" id="SSF53901">
    <property type="entry name" value="Thiolase-like"/>
    <property type="match status" value="1"/>
</dbReference>
<dbReference type="Gene3D" id="1.10.1200.10">
    <property type="entry name" value="ACP-like"/>
    <property type="match status" value="1"/>
</dbReference>
<dbReference type="InterPro" id="IPR020807">
    <property type="entry name" value="PKS_DH"/>
</dbReference>
<dbReference type="SUPFAM" id="SSF52151">
    <property type="entry name" value="FabD/lysophospholipase-like"/>
    <property type="match status" value="1"/>
</dbReference>
<dbReference type="GO" id="GO:0006633">
    <property type="term" value="P:fatty acid biosynthetic process"/>
    <property type="evidence" value="ECO:0007669"/>
    <property type="project" value="InterPro"/>
</dbReference>
<dbReference type="Pfam" id="PF00550">
    <property type="entry name" value="PP-binding"/>
    <property type="match status" value="1"/>
</dbReference>
<keyword evidence="12" id="KW-1185">Reference proteome</keyword>
<dbReference type="PROSITE" id="PS01162">
    <property type="entry name" value="QOR_ZETA_CRYSTAL"/>
    <property type="match status" value="1"/>
</dbReference>
<keyword evidence="3" id="KW-0597">Phosphoprotein</keyword>
<dbReference type="PROSITE" id="PS00606">
    <property type="entry name" value="KS3_1"/>
    <property type="match status" value="1"/>
</dbReference>
<evidence type="ECO:0000256" key="4">
    <source>
        <dbReference type="ARBA" id="ARBA00022679"/>
    </source>
</evidence>
<evidence type="ECO:0000313" key="11">
    <source>
        <dbReference type="EMBL" id="OLF05413.1"/>
    </source>
</evidence>
<dbReference type="SMART" id="SM00827">
    <property type="entry name" value="PKS_AT"/>
    <property type="match status" value="1"/>
</dbReference>
<feature type="active site" description="Proton donor; for dehydratase activity" evidence="7">
    <location>
        <position position="965"/>
    </location>
</feature>
<proteinExistence type="predicted"/>
<dbReference type="InterPro" id="IPR036736">
    <property type="entry name" value="ACP-like_sf"/>
</dbReference>
<feature type="domain" description="PKS/mFAS DH" evidence="10">
    <location>
        <begin position="769"/>
        <end position="1040"/>
    </location>
</feature>
<dbReference type="Gene3D" id="3.10.129.110">
    <property type="entry name" value="Polyketide synthase dehydratase"/>
    <property type="match status" value="1"/>
</dbReference>
<keyword evidence="6" id="KW-0511">Multifunctional enzyme</keyword>
<dbReference type="SUPFAM" id="SSF47336">
    <property type="entry name" value="ACP-like"/>
    <property type="match status" value="1"/>
</dbReference>
<feature type="active site" description="Proton acceptor; for dehydratase activity" evidence="7">
    <location>
        <position position="801"/>
    </location>
</feature>
<feature type="region of interest" description="N-terminal hotdog fold" evidence="7">
    <location>
        <begin position="769"/>
        <end position="890"/>
    </location>
</feature>
<dbReference type="Pfam" id="PF13602">
    <property type="entry name" value="ADH_zinc_N_2"/>
    <property type="match status" value="1"/>
</dbReference>
<dbReference type="InterPro" id="IPR036291">
    <property type="entry name" value="NAD(P)-bd_dom_sf"/>
</dbReference>
<reference evidence="11 12" key="1">
    <citation type="submission" date="2016-12" db="EMBL/GenBank/DDBJ databases">
        <title>The draft genome sequence of Actinophytocola xinjiangensis.</title>
        <authorList>
            <person name="Wang W."/>
            <person name="Yuan L."/>
        </authorList>
    </citation>
    <scope>NUCLEOTIDE SEQUENCE [LARGE SCALE GENOMIC DNA]</scope>
    <source>
        <strain evidence="11 12">CGMCC 4.4663</strain>
    </source>
</reference>
<dbReference type="InterPro" id="IPR032821">
    <property type="entry name" value="PKS_assoc"/>
</dbReference>
<dbReference type="Pfam" id="PF21089">
    <property type="entry name" value="PKS_DH_N"/>
    <property type="match status" value="1"/>
</dbReference>
<dbReference type="InterPro" id="IPR011032">
    <property type="entry name" value="GroES-like_sf"/>
</dbReference>
<evidence type="ECO:0008006" key="13">
    <source>
        <dbReference type="Google" id="ProtNLM"/>
    </source>
</evidence>
<organism evidence="11 12">
    <name type="scientific">Actinophytocola xinjiangensis</name>
    <dbReference type="NCBI Taxonomy" id="485602"/>
    <lineage>
        <taxon>Bacteria</taxon>
        <taxon>Bacillati</taxon>
        <taxon>Actinomycetota</taxon>
        <taxon>Actinomycetes</taxon>
        <taxon>Pseudonocardiales</taxon>
        <taxon>Pseudonocardiaceae</taxon>
    </lineage>
</organism>
<evidence type="ECO:0000259" key="10">
    <source>
        <dbReference type="PROSITE" id="PS52019"/>
    </source>
</evidence>
<evidence type="ECO:0000256" key="3">
    <source>
        <dbReference type="ARBA" id="ARBA00022553"/>
    </source>
</evidence>
<keyword evidence="2" id="KW-0596">Phosphopantetheine</keyword>
<dbReference type="SMART" id="SM00822">
    <property type="entry name" value="PKS_KR"/>
    <property type="match status" value="1"/>
</dbReference>
<dbReference type="Pfam" id="PF22953">
    <property type="entry name" value="SpnB_Rossmann"/>
    <property type="match status" value="1"/>
</dbReference>